<reference evidence="4" key="1">
    <citation type="submission" date="2020-03" db="EMBL/GenBank/DDBJ databases">
        <title>Draft Genome Sequence of Cylindrodendrum hubeiense.</title>
        <authorList>
            <person name="Buettner E."/>
            <person name="Kellner H."/>
        </authorList>
    </citation>
    <scope>NUCLEOTIDE SEQUENCE</scope>
    <source>
        <strain evidence="4">IHI 201604</strain>
    </source>
</reference>
<dbReference type="PANTHER" id="PTHR43544">
    <property type="entry name" value="SHORT-CHAIN DEHYDROGENASE/REDUCTASE"/>
    <property type="match status" value="1"/>
</dbReference>
<dbReference type="Gene3D" id="3.40.50.720">
    <property type="entry name" value="NAD(P)-binding Rossmann-like Domain"/>
    <property type="match status" value="1"/>
</dbReference>
<dbReference type="Proteomes" id="UP000722485">
    <property type="component" value="Unassembled WGS sequence"/>
</dbReference>
<sequence>MPSYLITGTSRGLGLAFVTELLKDPSNTVVATARNTAGSAGLKELKAQDKDGRLLLVDLDVSKQESIRAAAEKTAQLLPGGLDHLVSSAGVSSTGVQTFEEVDLEALMSDLNFTITAPILLIREFLPLIRDGDHKRILIISSVLGSIQRAAFTPNLANGYSIARAALNMLARKWSPVLKTEGITLAILHPGWVSSTDIGDGISEWVAKYAPSLENLTVERSAADCMKVLNGLTVENAGEFFNHDGTDLPF</sequence>
<evidence type="ECO:0000256" key="2">
    <source>
        <dbReference type="ARBA" id="ARBA00022857"/>
    </source>
</evidence>
<dbReference type="InterPro" id="IPR051468">
    <property type="entry name" value="Fungal_SecMetab_SDRs"/>
</dbReference>
<dbReference type="OrthoDB" id="5296at2759"/>
<dbReference type="GO" id="GO:0016491">
    <property type="term" value="F:oxidoreductase activity"/>
    <property type="evidence" value="ECO:0007669"/>
    <property type="project" value="UniProtKB-KW"/>
</dbReference>
<evidence type="ECO:0000313" key="4">
    <source>
        <dbReference type="EMBL" id="KAF7556989.1"/>
    </source>
</evidence>
<comment type="caution">
    <text evidence="4">The sequence shown here is derived from an EMBL/GenBank/DDBJ whole genome shotgun (WGS) entry which is preliminary data.</text>
</comment>
<keyword evidence="3" id="KW-0560">Oxidoreductase</keyword>
<dbReference type="PRINTS" id="PR00081">
    <property type="entry name" value="GDHRDH"/>
</dbReference>
<evidence type="ECO:0000313" key="5">
    <source>
        <dbReference type="Proteomes" id="UP000722485"/>
    </source>
</evidence>
<dbReference type="EMBL" id="JAANBB010000008">
    <property type="protein sequence ID" value="KAF7556989.1"/>
    <property type="molecule type" value="Genomic_DNA"/>
</dbReference>
<accession>A0A9P5HK64</accession>
<dbReference type="PANTHER" id="PTHR43544:SF7">
    <property type="entry name" value="NADB-LER2"/>
    <property type="match status" value="1"/>
</dbReference>
<gene>
    <name evidence="4" type="ORF">G7Z17_g1069</name>
</gene>
<keyword evidence="5" id="KW-1185">Reference proteome</keyword>
<proteinExistence type="inferred from homology"/>
<dbReference type="SUPFAM" id="SSF51735">
    <property type="entry name" value="NAD(P)-binding Rossmann-fold domains"/>
    <property type="match status" value="1"/>
</dbReference>
<dbReference type="GO" id="GO:0005737">
    <property type="term" value="C:cytoplasm"/>
    <property type="evidence" value="ECO:0007669"/>
    <property type="project" value="TreeGrafter"/>
</dbReference>
<name>A0A9P5HK64_9HYPO</name>
<dbReference type="InterPro" id="IPR002347">
    <property type="entry name" value="SDR_fam"/>
</dbReference>
<dbReference type="InterPro" id="IPR036291">
    <property type="entry name" value="NAD(P)-bd_dom_sf"/>
</dbReference>
<protein>
    <submittedName>
        <fullName evidence="4">Uncharacterized protein</fullName>
    </submittedName>
</protein>
<dbReference type="AlphaFoldDB" id="A0A9P5HK64"/>
<comment type="similarity">
    <text evidence="1">Belongs to the short-chain dehydrogenases/reductases (SDR) family.</text>
</comment>
<evidence type="ECO:0000256" key="3">
    <source>
        <dbReference type="ARBA" id="ARBA00023002"/>
    </source>
</evidence>
<evidence type="ECO:0000256" key="1">
    <source>
        <dbReference type="ARBA" id="ARBA00006484"/>
    </source>
</evidence>
<keyword evidence="2" id="KW-0521">NADP</keyword>
<organism evidence="4 5">
    <name type="scientific">Cylindrodendrum hubeiense</name>
    <dbReference type="NCBI Taxonomy" id="595255"/>
    <lineage>
        <taxon>Eukaryota</taxon>
        <taxon>Fungi</taxon>
        <taxon>Dikarya</taxon>
        <taxon>Ascomycota</taxon>
        <taxon>Pezizomycotina</taxon>
        <taxon>Sordariomycetes</taxon>
        <taxon>Hypocreomycetidae</taxon>
        <taxon>Hypocreales</taxon>
        <taxon>Nectriaceae</taxon>
        <taxon>Cylindrodendrum</taxon>
    </lineage>
</organism>
<dbReference type="Pfam" id="PF00106">
    <property type="entry name" value="adh_short"/>
    <property type="match status" value="1"/>
</dbReference>